<keyword evidence="2" id="KW-1185">Reference proteome</keyword>
<dbReference type="Proteomes" id="UP000309544">
    <property type="component" value="Unassembled WGS sequence"/>
</dbReference>
<evidence type="ECO:0000313" key="2">
    <source>
        <dbReference type="Proteomes" id="UP000309544"/>
    </source>
</evidence>
<dbReference type="AlphaFoldDB" id="A0A5C4S1I5"/>
<organism evidence="1 2">
    <name type="scientific">Prosthecochloris vibrioformis</name>
    <name type="common">Chlorobium vibrioforme</name>
    <dbReference type="NCBI Taxonomy" id="1098"/>
    <lineage>
        <taxon>Bacteria</taxon>
        <taxon>Pseudomonadati</taxon>
        <taxon>Chlorobiota</taxon>
        <taxon>Chlorobiia</taxon>
        <taxon>Chlorobiales</taxon>
        <taxon>Chlorobiaceae</taxon>
        <taxon>Prosthecochloris</taxon>
    </lineage>
</organism>
<name>A0A5C4S1I5_PROVB</name>
<evidence type="ECO:0000313" key="1">
    <source>
        <dbReference type="EMBL" id="TNJ37324.1"/>
    </source>
</evidence>
<sequence>MEQGSPKDHRTVKAASPVSVTCPRCGCTFTCSRSSDCWCTTMELTDELRNYLAKQYDRCVCRDCLEELSTTLPPGSLDIHEDA</sequence>
<dbReference type="EMBL" id="VDCI01000002">
    <property type="protein sequence ID" value="TNJ37324.1"/>
    <property type="molecule type" value="Genomic_DNA"/>
</dbReference>
<reference evidence="1 2" key="1">
    <citation type="submission" date="2019-05" db="EMBL/GenBank/DDBJ databases">
        <title>Draft Whole-Genome sequence of the green sulfur bacterium Prosthecochloris vibrioformis DSM 260.</title>
        <authorList>
            <person name="Meyer T.E."/>
            <person name="Kyndt J.A."/>
        </authorList>
    </citation>
    <scope>NUCLEOTIDE SEQUENCE [LARGE SCALE GENOMIC DNA]</scope>
    <source>
        <strain evidence="1 2">DSM 260</strain>
    </source>
</reference>
<protein>
    <submittedName>
        <fullName evidence="1">Cysteine-rich CWC family protein</fullName>
    </submittedName>
</protein>
<proteinExistence type="predicted"/>
<dbReference type="Pfam" id="PF14375">
    <property type="entry name" value="Cys_rich_CWC"/>
    <property type="match status" value="1"/>
</dbReference>
<comment type="caution">
    <text evidence="1">The sequence shown here is derived from an EMBL/GenBank/DDBJ whole genome shotgun (WGS) entry which is preliminary data.</text>
</comment>
<gene>
    <name evidence="1" type="ORF">FGF68_03635</name>
</gene>
<dbReference type="RefSeq" id="WP_083188117.1">
    <property type="nucleotide sequence ID" value="NZ_VDCI01000002.1"/>
</dbReference>
<accession>A0A5C4S1I5</accession>
<dbReference type="InterPro" id="IPR032720">
    <property type="entry name" value="Cys_rich_CWC"/>
</dbReference>